<organism evidence="2 3">
    <name type="scientific">Donghicola tyrosinivorans</name>
    <dbReference type="NCBI Taxonomy" id="1652492"/>
    <lineage>
        <taxon>Bacteria</taxon>
        <taxon>Pseudomonadati</taxon>
        <taxon>Pseudomonadota</taxon>
        <taxon>Alphaproteobacteria</taxon>
        <taxon>Rhodobacterales</taxon>
        <taxon>Roseobacteraceae</taxon>
        <taxon>Donghicola</taxon>
    </lineage>
</organism>
<dbReference type="SUPFAM" id="SSF51735">
    <property type="entry name" value="NAD(P)-binding Rossmann-fold domains"/>
    <property type="match status" value="1"/>
</dbReference>
<keyword evidence="3" id="KW-1185">Reference proteome</keyword>
<dbReference type="PANTHER" id="PTHR45458">
    <property type="entry name" value="SHORT-CHAIN DEHYDROGENASE/REDUCTASE SDR"/>
    <property type="match status" value="1"/>
</dbReference>
<accession>A0A2T0W9K4</accession>
<dbReference type="InterPro" id="IPR036291">
    <property type="entry name" value="NAD(P)-bd_dom_sf"/>
</dbReference>
<dbReference type="PRINTS" id="PR00081">
    <property type="entry name" value="GDHRDH"/>
</dbReference>
<dbReference type="InterPro" id="IPR002347">
    <property type="entry name" value="SDR_fam"/>
</dbReference>
<gene>
    <name evidence="2" type="ORF">CLV74_13123</name>
</gene>
<comment type="caution">
    <text evidence="2">The sequence shown here is derived from an EMBL/GenBank/DDBJ whole genome shotgun (WGS) entry which is preliminary data.</text>
</comment>
<dbReference type="OrthoDB" id="9785826at2"/>
<dbReference type="Pfam" id="PF00106">
    <property type="entry name" value="adh_short"/>
    <property type="match status" value="1"/>
</dbReference>
<dbReference type="Proteomes" id="UP000238392">
    <property type="component" value="Unassembled WGS sequence"/>
</dbReference>
<protein>
    <submittedName>
        <fullName evidence="2">NADP-dependent 3-hydroxy acid dehydrogenase YdfG</fullName>
    </submittedName>
</protein>
<dbReference type="EMBL" id="PVTQ01000031">
    <property type="protein sequence ID" value="PRY83389.1"/>
    <property type="molecule type" value="Genomic_DNA"/>
</dbReference>
<evidence type="ECO:0000256" key="1">
    <source>
        <dbReference type="RuleBase" id="RU000363"/>
    </source>
</evidence>
<dbReference type="GO" id="GO:0016616">
    <property type="term" value="F:oxidoreductase activity, acting on the CH-OH group of donors, NAD or NADP as acceptor"/>
    <property type="evidence" value="ECO:0007669"/>
    <property type="project" value="TreeGrafter"/>
</dbReference>
<comment type="similarity">
    <text evidence="1">Belongs to the short-chain dehydrogenases/reductases (SDR) family.</text>
</comment>
<dbReference type="RefSeq" id="WP_106268795.1">
    <property type="nucleotide sequence ID" value="NZ_PVTQ01000031.1"/>
</dbReference>
<proteinExistence type="inferred from homology"/>
<dbReference type="AlphaFoldDB" id="A0A2T0W9K4"/>
<dbReference type="Gene3D" id="3.40.50.720">
    <property type="entry name" value="NAD(P)-binding Rossmann-like Domain"/>
    <property type="match status" value="1"/>
</dbReference>
<dbReference type="PANTHER" id="PTHR45458:SF1">
    <property type="entry name" value="SHORT CHAIN DEHYDROGENASE"/>
    <property type="match status" value="1"/>
</dbReference>
<name>A0A2T0W9K4_9RHOB</name>
<dbReference type="InterPro" id="IPR052184">
    <property type="entry name" value="SDR_enzymes"/>
</dbReference>
<sequence>MSILITGANRGIGHQLMLDYQAEGRSVIGTSRSGGEYLPLEVTDPASQEALAETLKTKPIDLLVCNAGVYLDAGQTLDAGYPADMWAQTFAVNVAGVFMTIQALLPNVRAANGKIAIISSQMASHERAPGGSYIYRASKAAVLNLGRNLATDLRPEGIAVGIYHPGWVQTDMGGKGADINAKTASKGLIAQFDALDMRTSGHFLTWDGQQHPF</sequence>
<dbReference type="PRINTS" id="PR00080">
    <property type="entry name" value="SDRFAMILY"/>
</dbReference>
<evidence type="ECO:0000313" key="2">
    <source>
        <dbReference type="EMBL" id="PRY83389.1"/>
    </source>
</evidence>
<reference evidence="2 3" key="1">
    <citation type="submission" date="2018-03" db="EMBL/GenBank/DDBJ databases">
        <title>Genomic Encyclopedia of Archaeal and Bacterial Type Strains, Phase II (KMG-II): from individual species to whole genera.</title>
        <authorList>
            <person name="Goeker M."/>
        </authorList>
    </citation>
    <scope>NUCLEOTIDE SEQUENCE [LARGE SCALE GENOMIC DNA]</scope>
    <source>
        <strain evidence="2 3">DSM 100212</strain>
    </source>
</reference>
<evidence type="ECO:0000313" key="3">
    <source>
        <dbReference type="Proteomes" id="UP000238392"/>
    </source>
</evidence>